<dbReference type="EMBL" id="CP020370">
    <property type="protein sequence ID" value="AUB81742.1"/>
    <property type="molecule type" value="Genomic_DNA"/>
</dbReference>
<sequence>MSEPVVAPIRVLIVDDHPLLRDGVGACLRQDPGIALVGQAGNGEEALQEAARLRPDLILMDIGMGGMDGIEATRRLCAALPQTRILILTMHDKPHYVTQSLAAGARGYVLKSAGGAELLCGIRALHQGALYFSKGVDYPPKRDVPNLLTRREIEVLCLTAQGLSALRGAGRAVPVQPPGDQGVAGQRRAAEGAAG</sequence>
<keyword evidence="1" id="KW-0805">Transcription regulation</keyword>
<dbReference type="InterPro" id="IPR001789">
    <property type="entry name" value="Sig_transdc_resp-reg_receiver"/>
</dbReference>
<keyword evidence="4" id="KW-0597">Phosphoprotein</keyword>
<dbReference type="PROSITE" id="PS50110">
    <property type="entry name" value="RESPONSE_REGULATORY"/>
    <property type="match status" value="1"/>
</dbReference>
<evidence type="ECO:0000256" key="4">
    <source>
        <dbReference type="PROSITE-ProRule" id="PRU00169"/>
    </source>
</evidence>
<feature type="domain" description="Response regulatory" evidence="6">
    <location>
        <begin position="10"/>
        <end position="126"/>
    </location>
</feature>
<dbReference type="InterPro" id="IPR058245">
    <property type="entry name" value="NreC/VraR/RcsB-like_REC"/>
</dbReference>
<dbReference type="SUPFAM" id="SSF52172">
    <property type="entry name" value="CheY-like"/>
    <property type="match status" value="1"/>
</dbReference>
<evidence type="ECO:0000256" key="2">
    <source>
        <dbReference type="ARBA" id="ARBA00023125"/>
    </source>
</evidence>
<proteinExistence type="predicted"/>
<feature type="region of interest" description="Disordered" evidence="5">
    <location>
        <begin position="170"/>
        <end position="195"/>
    </location>
</feature>
<dbReference type="InterPro" id="IPR039420">
    <property type="entry name" value="WalR-like"/>
</dbReference>
<evidence type="ECO:0000313" key="8">
    <source>
        <dbReference type="Proteomes" id="UP000232638"/>
    </source>
</evidence>
<protein>
    <recommendedName>
        <fullName evidence="6">Response regulatory domain-containing protein</fullName>
    </recommendedName>
</protein>
<dbReference type="SMART" id="SM00448">
    <property type="entry name" value="REC"/>
    <property type="match status" value="1"/>
</dbReference>
<dbReference type="PANTHER" id="PTHR43214:SF41">
    <property type="entry name" value="NITRATE_NITRITE RESPONSE REGULATOR PROTEIN NARP"/>
    <property type="match status" value="1"/>
</dbReference>
<keyword evidence="3" id="KW-0804">Transcription</keyword>
<dbReference type="GO" id="GO:0003677">
    <property type="term" value="F:DNA binding"/>
    <property type="evidence" value="ECO:0007669"/>
    <property type="project" value="UniProtKB-KW"/>
</dbReference>
<organism evidence="7 8">
    <name type="scientific">Candidatus Thiodictyon syntrophicum</name>
    <dbReference type="NCBI Taxonomy" id="1166950"/>
    <lineage>
        <taxon>Bacteria</taxon>
        <taxon>Pseudomonadati</taxon>
        <taxon>Pseudomonadota</taxon>
        <taxon>Gammaproteobacteria</taxon>
        <taxon>Chromatiales</taxon>
        <taxon>Chromatiaceae</taxon>
        <taxon>Thiodictyon</taxon>
    </lineage>
</organism>
<gene>
    <name evidence="7" type="ORF">THSYN_12745</name>
</gene>
<dbReference type="InterPro" id="IPR011006">
    <property type="entry name" value="CheY-like_superfamily"/>
</dbReference>
<dbReference type="Gene3D" id="3.40.50.2300">
    <property type="match status" value="1"/>
</dbReference>
<name>A0A2K8U820_9GAMM</name>
<keyword evidence="2" id="KW-0238">DNA-binding</keyword>
<evidence type="ECO:0000259" key="6">
    <source>
        <dbReference type="PROSITE" id="PS50110"/>
    </source>
</evidence>
<dbReference type="CDD" id="cd17535">
    <property type="entry name" value="REC_NarL-like"/>
    <property type="match status" value="1"/>
</dbReference>
<reference evidence="7 8" key="1">
    <citation type="submission" date="2017-03" db="EMBL/GenBank/DDBJ databases">
        <title>Complete genome sequence of Candidatus 'Thiodictyon syntrophicum' sp. nov. strain Cad16T, a photolithoautotroph purple sulfur bacterium isolated from an alpine meromictic lake.</title>
        <authorList>
            <person name="Luedin S.M."/>
            <person name="Pothier J.F."/>
            <person name="Danza F."/>
            <person name="Storelli N."/>
            <person name="Wittwer M."/>
            <person name="Tonolla M."/>
        </authorList>
    </citation>
    <scope>NUCLEOTIDE SEQUENCE [LARGE SCALE GENOMIC DNA]</scope>
    <source>
        <strain evidence="7 8">Cad16T</strain>
    </source>
</reference>
<dbReference type="RefSeq" id="WP_100919499.1">
    <property type="nucleotide sequence ID" value="NZ_CP020370.1"/>
</dbReference>
<evidence type="ECO:0000256" key="5">
    <source>
        <dbReference type="SAM" id="MobiDB-lite"/>
    </source>
</evidence>
<dbReference type="Proteomes" id="UP000232638">
    <property type="component" value="Chromosome"/>
</dbReference>
<dbReference type="PANTHER" id="PTHR43214">
    <property type="entry name" value="TWO-COMPONENT RESPONSE REGULATOR"/>
    <property type="match status" value="1"/>
</dbReference>
<dbReference type="Pfam" id="PF00072">
    <property type="entry name" value="Response_reg"/>
    <property type="match status" value="1"/>
</dbReference>
<accession>A0A2K8U820</accession>
<dbReference type="KEGG" id="tsy:THSYN_12745"/>
<evidence type="ECO:0000256" key="1">
    <source>
        <dbReference type="ARBA" id="ARBA00023015"/>
    </source>
</evidence>
<evidence type="ECO:0000256" key="3">
    <source>
        <dbReference type="ARBA" id="ARBA00023163"/>
    </source>
</evidence>
<dbReference type="OrthoDB" id="9796655at2"/>
<dbReference type="GO" id="GO:0000160">
    <property type="term" value="P:phosphorelay signal transduction system"/>
    <property type="evidence" value="ECO:0007669"/>
    <property type="project" value="InterPro"/>
</dbReference>
<keyword evidence="8" id="KW-1185">Reference proteome</keyword>
<dbReference type="AlphaFoldDB" id="A0A2K8U820"/>
<feature type="compositionally biased region" description="Low complexity" evidence="5">
    <location>
        <begin position="181"/>
        <end position="195"/>
    </location>
</feature>
<feature type="modified residue" description="4-aspartylphosphate" evidence="4">
    <location>
        <position position="61"/>
    </location>
</feature>
<evidence type="ECO:0000313" key="7">
    <source>
        <dbReference type="EMBL" id="AUB81742.1"/>
    </source>
</evidence>